<evidence type="ECO:0000313" key="1">
    <source>
        <dbReference type="EMBL" id="MBS3061718.1"/>
    </source>
</evidence>
<name>A0A8T4L313_9ARCH</name>
<accession>A0A8T4L313</accession>
<reference evidence="1" key="1">
    <citation type="submission" date="2021-03" db="EMBL/GenBank/DDBJ databases">
        <authorList>
            <person name="Jaffe A."/>
        </authorList>
    </citation>
    <scope>NUCLEOTIDE SEQUENCE</scope>
    <source>
        <strain evidence="1">RIFCSPLOWO2_01_FULL_AR10_48_17</strain>
    </source>
</reference>
<dbReference type="AlphaFoldDB" id="A0A8T4L313"/>
<gene>
    <name evidence="1" type="ORF">J4215_03995</name>
</gene>
<evidence type="ECO:0000313" key="2">
    <source>
        <dbReference type="Proteomes" id="UP000675968"/>
    </source>
</evidence>
<protein>
    <submittedName>
        <fullName evidence="1">Uncharacterized protein</fullName>
    </submittedName>
</protein>
<comment type="caution">
    <text evidence="1">The sequence shown here is derived from an EMBL/GenBank/DDBJ whole genome shotgun (WGS) entry which is preliminary data.</text>
</comment>
<proteinExistence type="predicted"/>
<organism evidence="1 2">
    <name type="scientific">Candidatus Iainarchaeum sp</name>
    <dbReference type="NCBI Taxonomy" id="3101447"/>
    <lineage>
        <taxon>Archaea</taxon>
        <taxon>Candidatus Iainarchaeota</taxon>
        <taxon>Candidatus Iainarchaeia</taxon>
        <taxon>Candidatus Iainarchaeales</taxon>
        <taxon>Candidatus Iainarchaeaceae</taxon>
        <taxon>Candidatus Iainarchaeum</taxon>
    </lineage>
</organism>
<dbReference type="PROSITE" id="PS51257">
    <property type="entry name" value="PROKAR_LIPOPROTEIN"/>
    <property type="match status" value="1"/>
</dbReference>
<reference evidence="1" key="2">
    <citation type="submission" date="2021-05" db="EMBL/GenBank/DDBJ databases">
        <title>Protein family content uncovers lineage relationships and bacterial pathway maintenance mechanisms in DPANN archaea.</title>
        <authorList>
            <person name="Castelle C.J."/>
            <person name="Meheust R."/>
            <person name="Jaffe A.L."/>
            <person name="Seitz K."/>
            <person name="Gong X."/>
            <person name="Baker B.J."/>
            <person name="Banfield J.F."/>
        </authorList>
    </citation>
    <scope>NUCLEOTIDE SEQUENCE</scope>
    <source>
        <strain evidence="1">RIFCSPLOWO2_01_FULL_AR10_48_17</strain>
    </source>
</reference>
<dbReference type="Proteomes" id="UP000675968">
    <property type="component" value="Unassembled WGS sequence"/>
</dbReference>
<sequence>MNQKRAITGLIVIAIAGIFLLSGCTSIALTCEDQSRQTLDKCNEDCGEGVLNAICKTGCTGEHNQRLEQCQANR</sequence>
<dbReference type="EMBL" id="JAGVWC010000010">
    <property type="protein sequence ID" value="MBS3061718.1"/>
    <property type="molecule type" value="Genomic_DNA"/>
</dbReference>